<organism evidence="1 2">
    <name type="scientific">Bauhinia variegata</name>
    <name type="common">Purple orchid tree</name>
    <name type="synonym">Phanera variegata</name>
    <dbReference type="NCBI Taxonomy" id="167791"/>
    <lineage>
        <taxon>Eukaryota</taxon>
        <taxon>Viridiplantae</taxon>
        <taxon>Streptophyta</taxon>
        <taxon>Embryophyta</taxon>
        <taxon>Tracheophyta</taxon>
        <taxon>Spermatophyta</taxon>
        <taxon>Magnoliopsida</taxon>
        <taxon>eudicotyledons</taxon>
        <taxon>Gunneridae</taxon>
        <taxon>Pentapetalae</taxon>
        <taxon>rosids</taxon>
        <taxon>fabids</taxon>
        <taxon>Fabales</taxon>
        <taxon>Fabaceae</taxon>
        <taxon>Cercidoideae</taxon>
        <taxon>Cercideae</taxon>
        <taxon>Bauhiniinae</taxon>
        <taxon>Bauhinia</taxon>
    </lineage>
</organism>
<evidence type="ECO:0000313" key="2">
    <source>
        <dbReference type="Proteomes" id="UP000828941"/>
    </source>
</evidence>
<comment type="caution">
    <text evidence="1">The sequence shown here is derived from an EMBL/GenBank/DDBJ whole genome shotgun (WGS) entry which is preliminary data.</text>
</comment>
<gene>
    <name evidence="1" type="ORF">L6164_036695</name>
</gene>
<accession>A0ACB9KHR2</accession>
<sequence length="198" mass="22041">MSITKRAIFHISKVFPHSLRSYPKPSRLFFASASNYSDRRNAAEEGTMDRNIEMSGKAKETMREGMDSAKDQAQEMKERTKDYGHEAKEKAKEYAHDTKETAKEAAGALTDETKEGGYRAADTVTDKAGETVRNVGEMAKETVKGGWGMAKNTTQKIKETVVGKDDDHDDKGDRAKVKVMDEDAVELRQKAGKSLDEI</sequence>
<dbReference type="EMBL" id="CM039439">
    <property type="protein sequence ID" value="KAI4296770.1"/>
    <property type="molecule type" value="Genomic_DNA"/>
</dbReference>
<evidence type="ECO:0000313" key="1">
    <source>
        <dbReference type="EMBL" id="KAI4296770.1"/>
    </source>
</evidence>
<dbReference type="Proteomes" id="UP000828941">
    <property type="component" value="Chromosome 14"/>
</dbReference>
<name>A0ACB9KHR2_BAUVA</name>
<protein>
    <submittedName>
        <fullName evidence="1">Uncharacterized protein</fullName>
    </submittedName>
</protein>
<proteinExistence type="predicted"/>
<reference evidence="1 2" key="1">
    <citation type="journal article" date="2022" name="DNA Res.">
        <title>Chromosomal-level genome assembly of the orchid tree Bauhinia variegata (Leguminosae; Cercidoideae) supports the allotetraploid origin hypothesis of Bauhinia.</title>
        <authorList>
            <person name="Zhong Y."/>
            <person name="Chen Y."/>
            <person name="Zheng D."/>
            <person name="Pang J."/>
            <person name="Liu Y."/>
            <person name="Luo S."/>
            <person name="Meng S."/>
            <person name="Qian L."/>
            <person name="Wei D."/>
            <person name="Dai S."/>
            <person name="Zhou R."/>
        </authorList>
    </citation>
    <scope>NUCLEOTIDE SEQUENCE [LARGE SCALE GENOMIC DNA]</scope>
    <source>
        <strain evidence="1">BV-YZ2020</strain>
    </source>
</reference>
<keyword evidence="2" id="KW-1185">Reference proteome</keyword>